<dbReference type="Gene3D" id="3.10.20.30">
    <property type="match status" value="1"/>
</dbReference>
<dbReference type="PANTHER" id="PTHR38031">
    <property type="entry name" value="SULFUR CARRIER PROTEIN SLR0821-RELATED"/>
    <property type="match status" value="1"/>
</dbReference>
<dbReference type="InterPro" id="IPR052045">
    <property type="entry name" value="Sulfur_Carrier/Prot_Modifier"/>
</dbReference>
<organism evidence="1 2">
    <name type="scientific">Nonomuraea typhae</name>
    <dbReference type="NCBI Taxonomy" id="2603600"/>
    <lineage>
        <taxon>Bacteria</taxon>
        <taxon>Bacillati</taxon>
        <taxon>Actinomycetota</taxon>
        <taxon>Actinomycetes</taxon>
        <taxon>Streptosporangiales</taxon>
        <taxon>Streptosporangiaceae</taxon>
        <taxon>Nonomuraea</taxon>
    </lineage>
</organism>
<dbReference type="SUPFAM" id="SSF54285">
    <property type="entry name" value="MoaD/ThiS"/>
    <property type="match status" value="1"/>
</dbReference>
<gene>
    <name evidence="1" type="ORF">ACIBG2_46225</name>
</gene>
<dbReference type="Pfam" id="PF02597">
    <property type="entry name" value="ThiS"/>
    <property type="match status" value="1"/>
</dbReference>
<dbReference type="InterPro" id="IPR012675">
    <property type="entry name" value="Beta-grasp_dom_sf"/>
</dbReference>
<dbReference type="Proteomes" id="UP001612741">
    <property type="component" value="Unassembled WGS sequence"/>
</dbReference>
<dbReference type="EMBL" id="JBITGY010000016">
    <property type="protein sequence ID" value="MFI6504851.1"/>
    <property type="molecule type" value="Genomic_DNA"/>
</dbReference>
<protein>
    <submittedName>
        <fullName evidence="1">MoaD/ThiS family protein</fullName>
    </submittedName>
</protein>
<dbReference type="PANTHER" id="PTHR38031:SF1">
    <property type="entry name" value="SULFUR CARRIER PROTEIN CYSO"/>
    <property type="match status" value="1"/>
</dbReference>
<proteinExistence type="predicted"/>
<reference evidence="1 2" key="1">
    <citation type="submission" date="2024-10" db="EMBL/GenBank/DDBJ databases">
        <title>The Natural Products Discovery Center: Release of the First 8490 Sequenced Strains for Exploring Actinobacteria Biosynthetic Diversity.</title>
        <authorList>
            <person name="Kalkreuter E."/>
            <person name="Kautsar S.A."/>
            <person name="Yang D."/>
            <person name="Bader C.D."/>
            <person name="Teijaro C.N."/>
            <person name="Fluegel L."/>
            <person name="Davis C.M."/>
            <person name="Simpson J.R."/>
            <person name="Lauterbach L."/>
            <person name="Steele A.D."/>
            <person name="Gui C."/>
            <person name="Meng S."/>
            <person name="Li G."/>
            <person name="Viehrig K."/>
            <person name="Ye F."/>
            <person name="Su P."/>
            <person name="Kiefer A.F."/>
            <person name="Nichols A."/>
            <person name="Cepeda A.J."/>
            <person name="Yan W."/>
            <person name="Fan B."/>
            <person name="Jiang Y."/>
            <person name="Adhikari A."/>
            <person name="Zheng C.-J."/>
            <person name="Schuster L."/>
            <person name="Cowan T.M."/>
            <person name="Smanski M.J."/>
            <person name="Chevrette M.G."/>
            <person name="De Carvalho L.P.S."/>
            <person name="Shen B."/>
        </authorList>
    </citation>
    <scope>NUCLEOTIDE SEQUENCE [LARGE SCALE GENOMIC DNA]</scope>
    <source>
        <strain evidence="1 2">NPDC050545</strain>
    </source>
</reference>
<keyword evidence="2" id="KW-1185">Reference proteome</keyword>
<dbReference type="RefSeq" id="WP_397090774.1">
    <property type="nucleotide sequence ID" value="NZ_JBITGY010000016.1"/>
</dbReference>
<accession>A0ABW7Z9Z4</accession>
<sequence length="92" mass="9982">MDVTVEIPAPLRSYTRGQRSVHADAVDVAELLENLDQRFPGLRGRLVGDDGRLRRFVNVFINDGEVPVRRTLDAPLTEGDNVTILAAVAGGA</sequence>
<name>A0ABW7Z9Z4_9ACTN</name>
<dbReference type="InterPro" id="IPR016155">
    <property type="entry name" value="Mopterin_synth/thiamin_S_b"/>
</dbReference>
<evidence type="ECO:0000313" key="1">
    <source>
        <dbReference type="EMBL" id="MFI6504851.1"/>
    </source>
</evidence>
<dbReference type="InterPro" id="IPR003749">
    <property type="entry name" value="ThiS/MoaD-like"/>
</dbReference>
<evidence type="ECO:0000313" key="2">
    <source>
        <dbReference type="Proteomes" id="UP001612741"/>
    </source>
</evidence>
<comment type="caution">
    <text evidence="1">The sequence shown here is derived from an EMBL/GenBank/DDBJ whole genome shotgun (WGS) entry which is preliminary data.</text>
</comment>